<evidence type="ECO:0000313" key="3">
    <source>
        <dbReference type="Proteomes" id="UP001556220"/>
    </source>
</evidence>
<gene>
    <name evidence="2" type="ORF">ABQJ54_14200</name>
</gene>
<comment type="caution">
    <text evidence="2">The sequence shown here is derived from an EMBL/GenBank/DDBJ whole genome shotgun (WGS) entry which is preliminary data.</text>
</comment>
<keyword evidence="1" id="KW-0732">Signal</keyword>
<reference evidence="2 3" key="1">
    <citation type="submission" date="2024-06" db="EMBL/GenBank/DDBJ databases">
        <authorList>
            <person name="Woo H."/>
        </authorList>
    </citation>
    <scope>NUCLEOTIDE SEQUENCE [LARGE SCALE GENOMIC DNA]</scope>
    <source>
        <strain evidence="2 3">Si-c</strain>
    </source>
</reference>
<dbReference type="Proteomes" id="UP001556220">
    <property type="component" value="Unassembled WGS sequence"/>
</dbReference>
<proteinExistence type="predicted"/>
<name>A0ABV3QGK3_9GAMM</name>
<evidence type="ECO:0008006" key="4">
    <source>
        <dbReference type="Google" id="ProtNLM"/>
    </source>
</evidence>
<organism evidence="2 3">
    <name type="scientific">Rhodanobacter lycopersici</name>
    <dbReference type="NCBI Taxonomy" id="3162487"/>
    <lineage>
        <taxon>Bacteria</taxon>
        <taxon>Pseudomonadati</taxon>
        <taxon>Pseudomonadota</taxon>
        <taxon>Gammaproteobacteria</taxon>
        <taxon>Lysobacterales</taxon>
        <taxon>Rhodanobacteraceae</taxon>
        <taxon>Rhodanobacter</taxon>
    </lineage>
</organism>
<keyword evidence="3" id="KW-1185">Reference proteome</keyword>
<feature type="signal peptide" evidence="1">
    <location>
        <begin position="1"/>
        <end position="26"/>
    </location>
</feature>
<dbReference type="RefSeq" id="WP_367854970.1">
    <property type="nucleotide sequence ID" value="NZ_JBFOHK010000004.1"/>
</dbReference>
<feature type="chain" id="PRO_5045807887" description="Secreted protein" evidence="1">
    <location>
        <begin position="27"/>
        <end position="151"/>
    </location>
</feature>
<accession>A0ABV3QGK3</accession>
<evidence type="ECO:0000313" key="2">
    <source>
        <dbReference type="EMBL" id="MEW9572905.1"/>
    </source>
</evidence>
<evidence type="ECO:0000256" key="1">
    <source>
        <dbReference type="SAM" id="SignalP"/>
    </source>
</evidence>
<sequence>MKRHLLALNSALIVTAMAVHPSPARAQHPADLDCTMQFSLSTWSLVYKQSEGRGLVTCRDGQSMHVKIVARGGGLTVGKSRIDDGTGRFTDVHSISEILGHYGDAEAHAGAGKASEAQVLTKGEVSLALSGTGRGIDLGVDVGEVTLSRTK</sequence>
<protein>
    <recommendedName>
        <fullName evidence="4">Secreted protein</fullName>
    </recommendedName>
</protein>
<dbReference type="EMBL" id="JBFOHK010000004">
    <property type="protein sequence ID" value="MEW9572905.1"/>
    <property type="molecule type" value="Genomic_DNA"/>
</dbReference>